<evidence type="ECO:0000313" key="1">
    <source>
        <dbReference type="EMBL" id="RZS62463.1"/>
    </source>
</evidence>
<name>A0A4Q7M5Y7_9MICO</name>
<proteinExistence type="predicted"/>
<organism evidence="1 2">
    <name type="scientific">Xylanimonas ulmi</name>
    <dbReference type="NCBI Taxonomy" id="228973"/>
    <lineage>
        <taxon>Bacteria</taxon>
        <taxon>Bacillati</taxon>
        <taxon>Actinomycetota</taxon>
        <taxon>Actinomycetes</taxon>
        <taxon>Micrococcales</taxon>
        <taxon>Promicromonosporaceae</taxon>
        <taxon>Xylanimonas</taxon>
    </lineage>
</organism>
<comment type="caution">
    <text evidence="1">The sequence shown here is derived from an EMBL/GenBank/DDBJ whole genome shotgun (WGS) entry which is preliminary data.</text>
</comment>
<protein>
    <submittedName>
        <fullName evidence="1">Uncharacterized protein</fullName>
    </submittedName>
</protein>
<dbReference type="RefSeq" id="WP_130415926.1">
    <property type="nucleotide sequence ID" value="NZ_SGWX01000001.1"/>
</dbReference>
<reference evidence="1 2" key="1">
    <citation type="submission" date="2019-02" db="EMBL/GenBank/DDBJ databases">
        <title>Sequencing the genomes of 1000 actinobacteria strains.</title>
        <authorList>
            <person name="Klenk H.-P."/>
        </authorList>
    </citation>
    <scope>NUCLEOTIDE SEQUENCE [LARGE SCALE GENOMIC DNA]</scope>
    <source>
        <strain evidence="1 2">DSM 16932</strain>
    </source>
</reference>
<dbReference type="Proteomes" id="UP000293852">
    <property type="component" value="Unassembled WGS sequence"/>
</dbReference>
<dbReference type="EMBL" id="SGWX01000001">
    <property type="protein sequence ID" value="RZS62463.1"/>
    <property type="molecule type" value="Genomic_DNA"/>
</dbReference>
<gene>
    <name evidence="1" type="ORF">EV386_2796</name>
</gene>
<keyword evidence="2" id="KW-1185">Reference proteome</keyword>
<dbReference type="OrthoDB" id="3384455at2"/>
<dbReference type="AlphaFoldDB" id="A0A4Q7M5Y7"/>
<accession>A0A4Q7M5Y7</accession>
<evidence type="ECO:0000313" key="2">
    <source>
        <dbReference type="Proteomes" id="UP000293852"/>
    </source>
</evidence>
<sequence>MGFEVDPRCEVCGRLGQTWAVFSADLCDRHAVEAFDRTGWADDGLYLAQVTGPWVADERYDVPGPQPGGAHLLTSPAPADVHVGLTVPCVAQTGDVVMVRYVWVERQRDPYDDAGHTSHLYYRAEPVGPLPPAVAAVYEPEAASIDPDVEVFHEGEWVAVVGTIPSVVGTGATRDEAISNLVSAARQCAFDWNDHLRHAPNHAGNRGFVQVVTCRDDDALRDWLTGRAQMADGSEHSNDPLP</sequence>